<evidence type="ECO:0008006" key="4">
    <source>
        <dbReference type="Google" id="ProtNLM"/>
    </source>
</evidence>
<dbReference type="Proteomes" id="UP000037442">
    <property type="component" value="Unassembled WGS sequence"/>
</dbReference>
<dbReference type="EMBL" id="JNVD01000012">
    <property type="protein sequence ID" value="KOC24985.1"/>
    <property type="molecule type" value="Genomic_DNA"/>
</dbReference>
<accession>A0A0L7MT75</accession>
<dbReference type="InterPro" id="IPR010131">
    <property type="entry name" value="MdtP/NodT-like"/>
</dbReference>
<dbReference type="PATRIC" id="fig|285.49.peg.294"/>
<reference evidence="3" key="1">
    <citation type="submission" date="2014-06" db="EMBL/GenBank/DDBJ databases">
        <title>Draft genome sequence of C. testosteroni WDL7.</title>
        <authorList>
            <person name="Wu Y."/>
            <person name="Seshan H."/>
            <person name="Arumugam K."/>
        </authorList>
    </citation>
    <scope>NUCLEOTIDE SEQUENCE [LARGE SCALE GENOMIC DNA]</scope>
    <source>
        <strain evidence="3">WDL7</strain>
    </source>
</reference>
<name>A0A0L7MT75_COMTE</name>
<dbReference type="PANTHER" id="PTHR30203:SF29">
    <property type="entry name" value="PROTEIN CYAE"/>
    <property type="match status" value="1"/>
</dbReference>
<proteinExistence type="inferred from homology"/>
<sequence>MGLPALTAINIDERIVALPALDFMSEVDELIRIARGQHPSLIAAQARAKAALAATQEARAMARPSIALTSNLGLSNSFGPGPNSQRQDMNIGLQLSIPLFSGLEQTYQIREAQAQAAAHVAELDTVRLRVSEDVWTQYNSLGTEKANLVHTSALVDQSKQAMDIVRGRYRSGVGSMTEVLNTMETYASVQEQHISAMANWQVSRVALAAHLGLLVFRSLD</sequence>
<dbReference type="SUPFAM" id="SSF56954">
    <property type="entry name" value="Outer membrane efflux proteins (OEP)"/>
    <property type="match status" value="1"/>
</dbReference>
<evidence type="ECO:0000256" key="1">
    <source>
        <dbReference type="ARBA" id="ARBA00007613"/>
    </source>
</evidence>
<comment type="caution">
    <text evidence="2">The sequence shown here is derived from an EMBL/GenBank/DDBJ whole genome shotgun (WGS) entry which is preliminary data.</text>
</comment>
<dbReference type="InterPro" id="IPR003423">
    <property type="entry name" value="OMP_efflux"/>
</dbReference>
<dbReference type="GO" id="GO:0015562">
    <property type="term" value="F:efflux transmembrane transporter activity"/>
    <property type="evidence" value="ECO:0007669"/>
    <property type="project" value="InterPro"/>
</dbReference>
<evidence type="ECO:0000313" key="2">
    <source>
        <dbReference type="EMBL" id="KOC24985.1"/>
    </source>
</evidence>
<dbReference type="AlphaFoldDB" id="A0A0L7MT75"/>
<protein>
    <recommendedName>
        <fullName evidence="4">Outer membrane efflux protein</fullName>
    </recommendedName>
</protein>
<organism evidence="2 3">
    <name type="scientific">Comamonas testosteroni</name>
    <name type="common">Pseudomonas testosteroni</name>
    <dbReference type="NCBI Taxonomy" id="285"/>
    <lineage>
        <taxon>Bacteria</taxon>
        <taxon>Pseudomonadati</taxon>
        <taxon>Pseudomonadota</taxon>
        <taxon>Betaproteobacteria</taxon>
        <taxon>Burkholderiales</taxon>
        <taxon>Comamonadaceae</taxon>
        <taxon>Comamonas</taxon>
    </lineage>
</organism>
<gene>
    <name evidence="2" type="ORF">GL58_01405</name>
</gene>
<evidence type="ECO:0000313" key="3">
    <source>
        <dbReference type="Proteomes" id="UP000037442"/>
    </source>
</evidence>
<dbReference type="Gene3D" id="1.20.1600.10">
    <property type="entry name" value="Outer membrane efflux proteins (OEP)"/>
    <property type="match status" value="1"/>
</dbReference>
<comment type="similarity">
    <text evidence="1">Belongs to the outer membrane factor (OMF) (TC 1.B.17) family.</text>
</comment>
<dbReference type="Pfam" id="PF02321">
    <property type="entry name" value="OEP"/>
    <property type="match status" value="1"/>
</dbReference>
<dbReference type="PANTHER" id="PTHR30203">
    <property type="entry name" value="OUTER MEMBRANE CATION EFFLUX PROTEIN"/>
    <property type="match status" value="1"/>
</dbReference>